<dbReference type="PANTHER" id="PTHR45947:SF3">
    <property type="entry name" value="SULFOQUINOVOSYL TRANSFERASE SQD2"/>
    <property type="match status" value="1"/>
</dbReference>
<dbReference type="CDD" id="cd03801">
    <property type="entry name" value="GT4_PimA-like"/>
    <property type="match status" value="1"/>
</dbReference>
<reference evidence="2 3" key="1">
    <citation type="submission" date="2023-06" db="EMBL/GenBank/DDBJ databases">
        <title>Roseiconus lacunae JC819 isolated from Gulf of Mannar region, Tamil Nadu.</title>
        <authorList>
            <person name="Pk S."/>
            <person name="Ch S."/>
            <person name="Ch V.R."/>
        </authorList>
    </citation>
    <scope>NUCLEOTIDE SEQUENCE [LARGE SCALE GENOMIC DNA]</scope>
    <source>
        <strain evidence="2 3">JC819</strain>
    </source>
</reference>
<dbReference type="EMBL" id="JASZZN010000025">
    <property type="protein sequence ID" value="MDM4018753.1"/>
    <property type="molecule type" value="Genomic_DNA"/>
</dbReference>
<dbReference type="EC" id="2.4.-.-" evidence="2"/>
<dbReference type="SUPFAM" id="SSF53756">
    <property type="entry name" value="UDP-Glycosyltransferase/glycogen phosphorylase"/>
    <property type="match status" value="1"/>
</dbReference>
<dbReference type="Pfam" id="PF13692">
    <property type="entry name" value="Glyco_trans_1_4"/>
    <property type="match status" value="1"/>
</dbReference>
<keyword evidence="2" id="KW-0808">Transferase</keyword>
<dbReference type="Gene3D" id="3.40.50.2000">
    <property type="entry name" value="Glycogen Phosphorylase B"/>
    <property type="match status" value="2"/>
</dbReference>
<keyword evidence="2" id="KW-0328">Glycosyltransferase</keyword>
<organism evidence="2 3">
    <name type="scientific">Roseiconus lacunae</name>
    <dbReference type="NCBI Taxonomy" id="2605694"/>
    <lineage>
        <taxon>Bacteria</taxon>
        <taxon>Pseudomonadati</taxon>
        <taxon>Planctomycetota</taxon>
        <taxon>Planctomycetia</taxon>
        <taxon>Pirellulales</taxon>
        <taxon>Pirellulaceae</taxon>
        <taxon>Roseiconus</taxon>
    </lineage>
</organism>
<dbReference type="Proteomes" id="UP001239462">
    <property type="component" value="Unassembled WGS sequence"/>
</dbReference>
<evidence type="ECO:0000256" key="1">
    <source>
        <dbReference type="SAM" id="MobiDB-lite"/>
    </source>
</evidence>
<accession>A0ABT7PQJ7</accession>
<keyword evidence="3" id="KW-1185">Reference proteome</keyword>
<dbReference type="GO" id="GO:0016757">
    <property type="term" value="F:glycosyltransferase activity"/>
    <property type="evidence" value="ECO:0007669"/>
    <property type="project" value="UniProtKB-KW"/>
</dbReference>
<dbReference type="RefSeq" id="WP_289166669.1">
    <property type="nucleotide sequence ID" value="NZ_JASZZN010000025.1"/>
</dbReference>
<dbReference type="PANTHER" id="PTHR45947">
    <property type="entry name" value="SULFOQUINOVOSYL TRANSFERASE SQD2"/>
    <property type="match status" value="1"/>
</dbReference>
<feature type="compositionally biased region" description="Polar residues" evidence="1">
    <location>
        <begin position="1"/>
        <end position="15"/>
    </location>
</feature>
<sequence>MSAHSSLQATANASTAEPGVDRERSFDLTGPLPARVVFLTHYIPLYQVRVLEEIARRVRHFHVLISTPIEPNRQFELDWGSLDVTVQKTWTFQRRWDHRVSKHPKDSALGGFSDPLYVHVPYDTQRQLRRFNPDVVMSLELGARSLGAIRYCRRSPRAKSVLCTYMSEHTEQNRGALRAKLRRYLVNQADALTYNGPSCKQYLESIGADPSKLHRLAYAADDRSVYRGAVCRKESTVRSRLLYVGQLSERKGVLPMLRQLADDCLENPRREIEIRLAGDGPLRDSIERFEVPQNLCVRLLGNLSPSELANEMALAGASIAPTLADEWLLVVNEALQAGLPMIGSKYAQATTTLIKDGVNGWQYDPCQTDRSHPESLSMALERYFELSDQSIADMRSNCRQSIGHCTPRWAASGAIEAISAVMDSRRDERKS</sequence>
<name>A0ABT7PQJ7_9BACT</name>
<evidence type="ECO:0000313" key="3">
    <source>
        <dbReference type="Proteomes" id="UP001239462"/>
    </source>
</evidence>
<comment type="caution">
    <text evidence="2">The sequence shown here is derived from an EMBL/GenBank/DDBJ whole genome shotgun (WGS) entry which is preliminary data.</text>
</comment>
<protein>
    <submittedName>
        <fullName evidence="2">Glycosyltransferase family 4 protein</fullName>
        <ecNumber evidence="2">2.4.-.-</ecNumber>
    </submittedName>
</protein>
<dbReference type="InterPro" id="IPR050194">
    <property type="entry name" value="Glycosyltransferase_grp1"/>
</dbReference>
<feature type="region of interest" description="Disordered" evidence="1">
    <location>
        <begin position="1"/>
        <end position="24"/>
    </location>
</feature>
<gene>
    <name evidence="2" type="ORF">QTN89_25090</name>
</gene>
<evidence type="ECO:0000313" key="2">
    <source>
        <dbReference type="EMBL" id="MDM4018753.1"/>
    </source>
</evidence>
<proteinExistence type="predicted"/>